<dbReference type="EMBL" id="CP023778">
    <property type="protein sequence ID" value="ATL71428.1"/>
    <property type="molecule type" value="Genomic_DNA"/>
</dbReference>
<keyword evidence="2 5" id="KW-0812">Transmembrane</keyword>
<dbReference type="AlphaFoldDB" id="A0A291RW12"/>
<evidence type="ECO:0000313" key="7">
    <source>
        <dbReference type="Proteomes" id="UP000221961"/>
    </source>
</evidence>
<reference evidence="6 7" key="1">
    <citation type="submission" date="2017-10" db="EMBL/GenBank/DDBJ databases">
        <title>Comparative genomics between pathogenic Norcardia.</title>
        <authorList>
            <person name="Zeng L."/>
        </authorList>
    </citation>
    <scope>NUCLEOTIDE SEQUENCE [LARGE SCALE GENOMIC DNA]</scope>
    <source>
        <strain evidence="6 7">NC_YFY_NT001</strain>
    </source>
</reference>
<keyword evidence="4 5" id="KW-0472">Membrane</keyword>
<name>A0A291RW12_9NOCA</name>
<evidence type="ECO:0000256" key="1">
    <source>
        <dbReference type="ARBA" id="ARBA00004141"/>
    </source>
</evidence>
<keyword evidence="3 5" id="KW-1133">Transmembrane helix</keyword>
<evidence type="ECO:0000256" key="4">
    <source>
        <dbReference type="ARBA" id="ARBA00023136"/>
    </source>
</evidence>
<proteinExistence type="predicted"/>
<feature type="transmembrane region" description="Helical" evidence="5">
    <location>
        <begin position="28"/>
        <end position="49"/>
    </location>
</feature>
<dbReference type="KEGG" id="ntp:CRH09_02300"/>
<accession>A0A291RW12</accession>
<dbReference type="InterPro" id="IPR027359">
    <property type="entry name" value="Volt_channel_dom_sf"/>
</dbReference>
<dbReference type="Proteomes" id="UP000221961">
    <property type="component" value="Chromosome"/>
</dbReference>
<evidence type="ECO:0000256" key="2">
    <source>
        <dbReference type="ARBA" id="ARBA00022692"/>
    </source>
</evidence>
<comment type="subcellular location">
    <subcellularLocation>
        <location evidence="1">Membrane</location>
        <topology evidence="1">Multi-pass membrane protein</topology>
    </subcellularLocation>
</comment>
<sequence>MVVSQYRSVAAPEAEEYPRKPPVLWTDFVMLGLAVVSVALVAWITFFPVAASTNRVIVAVDYSICAVFAIEFLWRWRRSDWSWTFPFVYWYEVLGMIPVTSPFFRGFRLLRIVVIVVRLARVADRAVGDRVTAAVVNRSVGTIVDAVKRPVTIAVLEEVAEVLRCGQYTRNIAAALEENRAELDAMILELIKNDPQIGRVRYLPFHEDVIRGIANASFRILFQVLADPRIDELVGDMLRENVHQMRRAVHEGVRVPETVDNKVYSSGEIPAKSTPGS</sequence>
<organism evidence="6 7">
    <name type="scientific">Nocardia terpenica</name>
    <dbReference type="NCBI Taxonomy" id="455432"/>
    <lineage>
        <taxon>Bacteria</taxon>
        <taxon>Bacillati</taxon>
        <taxon>Actinomycetota</taxon>
        <taxon>Actinomycetes</taxon>
        <taxon>Mycobacteriales</taxon>
        <taxon>Nocardiaceae</taxon>
        <taxon>Nocardia</taxon>
    </lineage>
</organism>
<evidence type="ECO:0000256" key="3">
    <source>
        <dbReference type="ARBA" id="ARBA00022989"/>
    </source>
</evidence>
<dbReference type="GO" id="GO:0016020">
    <property type="term" value="C:membrane"/>
    <property type="evidence" value="ECO:0007669"/>
    <property type="project" value="UniProtKB-SubCell"/>
</dbReference>
<feature type="transmembrane region" description="Helical" evidence="5">
    <location>
        <begin position="56"/>
        <end position="76"/>
    </location>
</feature>
<evidence type="ECO:0000313" key="6">
    <source>
        <dbReference type="EMBL" id="ATL71428.1"/>
    </source>
</evidence>
<gene>
    <name evidence="6" type="ORF">CRH09_02300</name>
</gene>
<dbReference type="Gene3D" id="1.20.120.350">
    <property type="entry name" value="Voltage-gated potassium channels. Chain C"/>
    <property type="match status" value="1"/>
</dbReference>
<protein>
    <recommendedName>
        <fullName evidence="8">Ion transporter</fullName>
    </recommendedName>
</protein>
<dbReference type="SUPFAM" id="SSF81324">
    <property type="entry name" value="Voltage-gated potassium channels"/>
    <property type="match status" value="1"/>
</dbReference>
<evidence type="ECO:0008006" key="8">
    <source>
        <dbReference type="Google" id="ProtNLM"/>
    </source>
</evidence>
<evidence type="ECO:0000256" key="5">
    <source>
        <dbReference type="SAM" id="Phobius"/>
    </source>
</evidence>
<feature type="transmembrane region" description="Helical" evidence="5">
    <location>
        <begin position="88"/>
        <end position="104"/>
    </location>
</feature>